<evidence type="ECO:0000313" key="2">
    <source>
        <dbReference type="Proteomes" id="UP000198866"/>
    </source>
</evidence>
<dbReference type="RefSeq" id="WP_143062404.1">
    <property type="nucleotide sequence ID" value="NZ_FNYE01000049.1"/>
</dbReference>
<sequence>MGVTIHLDIFECPDPAVYAILWLDRAMRFERVVSASGDRRAAELERDARDIALV</sequence>
<dbReference type="EMBL" id="FNYE01000049">
    <property type="protein sequence ID" value="SEK10766.1"/>
    <property type="molecule type" value="Genomic_DNA"/>
</dbReference>
<gene>
    <name evidence="1" type="ORF">SAMN05192539_10495</name>
</gene>
<dbReference type="AlphaFoldDB" id="A0A1H7EA29"/>
<dbReference type="Pfam" id="PF12087">
    <property type="entry name" value="DUF3564"/>
    <property type="match status" value="1"/>
</dbReference>
<name>A0A1H7EA29_9BURK</name>
<protein>
    <submittedName>
        <fullName evidence="1">Uncharacterized protein</fullName>
    </submittedName>
</protein>
<reference evidence="2" key="1">
    <citation type="submission" date="2016-10" db="EMBL/GenBank/DDBJ databases">
        <authorList>
            <person name="Varghese N."/>
            <person name="Submissions S."/>
        </authorList>
    </citation>
    <scope>NUCLEOTIDE SEQUENCE [LARGE SCALE GENOMIC DNA]</scope>
    <source>
        <strain evidence="2">LMG 26031</strain>
    </source>
</reference>
<dbReference type="InterPro" id="IPR021947">
    <property type="entry name" value="DUF3564"/>
</dbReference>
<dbReference type="Proteomes" id="UP000198866">
    <property type="component" value="Unassembled WGS sequence"/>
</dbReference>
<organism evidence="1 2">
    <name type="scientific">Paraburkholderia diazotrophica</name>
    <dbReference type="NCBI Taxonomy" id="667676"/>
    <lineage>
        <taxon>Bacteria</taxon>
        <taxon>Pseudomonadati</taxon>
        <taxon>Pseudomonadota</taxon>
        <taxon>Betaproteobacteria</taxon>
        <taxon>Burkholderiales</taxon>
        <taxon>Burkholderiaceae</taxon>
        <taxon>Paraburkholderia</taxon>
    </lineage>
</organism>
<proteinExistence type="predicted"/>
<evidence type="ECO:0000313" key="1">
    <source>
        <dbReference type="EMBL" id="SEK10766.1"/>
    </source>
</evidence>
<accession>A0A1H7EA29</accession>
<keyword evidence="2" id="KW-1185">Reference proteome</keyword>
<dbReference type="STRING" id="667676.SAMN05192539_10495"/>